<feature type="non-terminal residue" evidence="1">
    <location>
        <position position="114"/>
    </location>
</feature>
<evidence type="ECO:0000313" key="2">
    <source>
        <dbReference type="Proteomes" id="UP000324800"/>
    </source>
</evidence>
<gene>
    <name evidence="1" type="ORF">EZS28_043212</name>
</gene>
<dbReference type="AlphaFoldDB" id="A0A5J4TUM7"/>
<evidence type="ECO:0000313" key="1">
    <source>
        <dbReference type="EMBL" id="KAA6361261.1"/>
    </source>
</evidence>
<dbReference type="OrthoDB" id="5988713at2759"/>
<protein>
    <submittedName>
        <fullName evidence="1">Uncharacterized protein</fullName>
    </submittedName>
</protein>
<sequence>MFMCGSVTGVINDPIQARKTIHSADRFTDRGQLFIAQLKGHIAENQMASHESSIDIISQSNFRSITLEKGPKRKYTSGIMFMCGSVTGVINDPIQARKTIHSADRFTDRGQLFI</sequence>
<proteinExistence type="predicted"/>
<accession>A0A5J4TUM7</accession>
<organism evidence="1 2">
    <name type="scientific">Streblomastix strix</name>
    <dbReference type="NCBI Taxonomy" id="222440"/>
    <lineage>
        <taxon>Eukaryota</taxon>
        <taxon>Metamonada</taxon>
        <taxon>Preaxostyla</taxon>
        <taxon>Oxymonadida</taxon>
        <taxon>Streblomastigidae</taxon>
        <taxon>Streblomastix</taxon>
    </lineage>
</organism>
<dbReference type="EMBL" id="SNRW01025795">
    <property type="protein sequence ID" value="KAA6361261.1"/>
    <property type="molecule type" value="Genomic_DNA"/>
</dbReference>
<reference evidence="1 2" key="1">
    <citation type="submission" date="2019-03" db="EMBL/GenBank/DDBJ databases">
        <title>Single cell metagenomics reveals metabolic interactions within the superorganism composed of flagellate Streblomastix strix and complex community of Bacteroidetes bacteria on its surface.</title>
        <authorList>
            <person name="Treitli S.C."/>
            <person name="Kolisko M."/>
            <person name="Husnik F."/>
            <person name="Keeling P."/>
            <person name="Hampl V."/>
        </authorList>
    </citation>
    <scope>NUCLEOTIDE SEQUENCE [LARGE SCALE GENOMIC DNA]</scope>
    <source>
        <strain evidence="1">ST1C</strain>
    </source>
</reference>
<dbReference type="Proteomes" id="UP000324800">
    <property type="component" value="Unassembled WGS sequence"/>
</dbReference>
<comment type="caution">
    <text evidence="1">The sequence shown here is derived from an EMBL/GenBank/DDBJ whole genome shotgun (WGS) entry which is preliminary data.</text>
</comment>
<name>A0A5J4TUM7_9EUKA</name>